<sequence length="102" mass="11084">MLQLRPSCEHCAVALPPESTQARICSFECTFCETCVDTVLENVCPNCGGGFAPRPVRPARDWKGGNNVAGNPPTSVVTHKPVDIDSHRAFASQLRHIAPQNR</sequence>
<name>A0A5E5A498_9BURK</name>
<evidence type="ECO:0000313" key="1">
    <source>
        <dbReference type="EMBL" id="VVE66960.1"/>
    </source>
</evidence>
<dbReference type="InterPro" id="IPR010696">
    <property type="entry name" value="DUF1272"/>
</dbReference>
<proteinExistence type="predicted"/>
<evidence type="ECO:0000313" key="2">
    <source>
        <dbReference type="Proteomes" id="UP000414136"/>
    </source>
</evidence>
<dbReference type="AlphaFoldDB" id="A0A5E5A498"/>
<dbReference type="EMBL" id="CABPSQ010000003">
    <property type="protein sequence ID" value="VVE66960.1"/>
    <property type="molecule type" value="Genomic_DNA"/>
</dbReference>
<organism evidence="1 2">
    <name type="scientific">Pandoraea captiosa</name>
    <dbReference type="NCBI Taxonomy" id="2508302"/>
    <lineage>
        <taxon>Bacteria</taxon>
        <taxon>Pseudomonadati</taxon>
        <taxon>Pseudomonadota</taxon>
        <taxon>Betaproteobacteria</taxon>
        <taxon>Burkholderiales</taxon>
        <taxon>Burkholderiaceae</taxon>
        <taxon>Pandoraea</taxon>
    </lineage>
</organism>
<accession>A0A5E5A498</accession>
<dbReference type="OrthoDB" id="9808883at2"/>
<reference evidence="1 2" key="1">
    <citation type="submission" date="2019-08" db="EMBL/GenBank/DDBJ databases">
        <authorList>
            <person name="Peeters C."/>
        </authorList>
    </citation>
    <scope>NUCLEOTIDE SEQUENCE [LARGE SCALE GENOMIC DNA]</scope>
    <source>
        <strain evidence="1 2">LMG 31118</strain>
    </source>
</reference>
<protein>
    <recommendedName>
        <fullName evidence="3">Urease</fullName>
    </recommendedName>
</protein>
<keyword evidence="2" id="KW-1185">Reference proteome</keyword>
<dbReference type="Pfam" id="PF06906">
    <property type="entry name" value="DUF1272"/>
    <property type="match status" value="1"/>
</dbReference>
<evidence type="ECO:0008006" key="3">
    <source>
        <dbReference type="Google" id="ProtNLM"/>
    </source>
</evidence>
<gene>
    <name evidence="1" type="ORF">PCA31118_02419</name>
</gene>
<dbReference type="RefSeq" id="WP_150625444.1">
    <property type="nucleotide sequence ID" value="NZ_CABPSQ010000003.1"/>
</dbReference>
<dbReference type="Proteomes" id="UP000414136">
    <property type="component" value="Unassembled WGS sequence"/>
</dbReference>